<evidence type="ECO:0008006" key="3">
    <source>
        <dbReference type="Google" id="ProtNLM"/>
    </source>
</evidence>
<dbReference type="InterPro" id="IPR008508">
    <property type="entry name" value="Bax1"/>
</dbReference>
<dbReference type="PANTHER" id="PTHR39640">
    <property type="entry name" value="VNG6129C"/>
    <property type="match status" value="1"/>
</dbReference>
<dbReference type="EMBL" id="FQWV01000005">
    <property type="protein sequence ID" value="SHH25649.1"/>
    <property type="molecule type" value="Genomic_DNA"/>
</dbReference>
<gene>
    <name evidence="1" type="ORF">SAMN05443636_2195</name>
</gene>
<dbReference type="Proteomes" id="UP000184357">
    <property type="component" value="Unassembled WGS sequence"/>
</dbReference>
<evidence type="ECO:0000313" key="2">
    <source>
        <dbReference type="Proteomes" id="UP000184357"/>
    </source>
</evidence>
<accession>A0A1M5RHZ9</accession>
<dbReference type="STRING" id="43928.SAMN05443636_2195"/>
<reference evidence="1 2" key="1">
    <citation type="submission" date="2016-11" db="EMBL/GenBank/DDBJ databases">
        <authorList>
            <person name="Jaros S."/>
            <person name="Januszkiewicz K."/>
            <person name="Wedrychowicz H."/>
        </authorList>
    </citation>
    <scope>NUCLEOTIDE SEQUENCE [LARGE SCALE GENOMIC DNA]</scope>
    <source>
        <strain evidence="1 2">DSM 9297</strain>
    </source>
</reference>
<organism evidence="1 2">
    <name type="scientific">Halobaculum gomorrense</name>
    <dbReference type="NCBI Taxonomy" id="43928"/>
    <lineage>
        <taxon>Archaea</taxon>
        <taxon>Methanobacteriati</taxon>
        <taxon>Methanobacteriota</taxon>
        <taxon>Stenosarchaea group</taxon>
        <taxon>Halobacteria</taxon>
        <taxon>Halobacteriales</taxon>
        <taxon>Haloferacaceae</taxon>
        <taxon>Halobaculum</taxon>
    </lineage>
</organism>
<name>A0A1M5RHZ9_9EURY</name>
<dbReference type="AlphaFoldDB" id="A0A1M5RHZ9"/>
<protein>
    <recommendedName>
        <fullName evidence="3">DUF790 family protein</fullName>
    </recommendedName>
</protein>
<dbReference type="PIRSF" id="PIRSF019435">
    <property type="entry name" value="UCP019435"/>
    <property type="match status" value="1"/>
</dbReference>
<sequence>MSLAHRGVRSGRSVGRFRVATPPRLYRPGRYVRRRPVITKDLLRVSRRGGYRPQFVAGDPDARRLAARVVGVYQGHVGERRSDLDDALEALEREADDYKLVRGLAALLDREATFETRAPLPPRRARRVAFEAAETVGAASAEERATVLDRAGDRLGVDPSEIDSSLYADRDANRVLAAFDPRWDPEELLVQYDLSLAQTALFDATEVRVRSTDPKALVSAAKRLGLLYEIRVREDGGPTDREVVITGPDALFRRTRRYGTAFARLLRTVAATADEWTLAADIDDRGREYLLELDDGDVSVPGVEPLAEPAFDSGVEADFAARFRALDLDWDLTREPEPLRVGASVMIPDFAFEYRHADFRVFFEVMGFWTPEYVEKKLAQLADVEDVELVVAVDESLGVGEEIAARDHRVVTYSGTVRVKDVVDVLREYEADLAAEVAADLPAEVAPEADAVAVADVAAEHGVPTDALDDVEFPEHRRVGSTLVRPAVLDRVGDEIEAGMAFAEAEDALADAGVTDASAALSALGYRVEWDGLSGGTVREKSP</sequence>
<proteinExistence type="predicted"/>
<dbReference type="Pfam" id="PF05626">
    <property type="entry name" value="DUF790"/>
    <property type="match status" value="1"/>
</dbReference>
<evidence type="ECO:0000313" key="1">
    <source>
        <dbReference type="EMBL" id="SHH25649.1"/>
    </source>
</evidence>
<keyword evidence="2" id="KW-1185">Reference proteome</keyword>
<dbReference type="PANTHER" id="PTHR39640:SF1">
    <property type="entry name" value="DUF790 FAMILY PROTEIN"/>
    <property type="match status" value="1"/>
</dbReference>